<dbReference type="EMBL" id="CP036261">
    <property type="protein sequence ID" value="QDS85940.1"/>
    <property type="molecule type" value="Genomic_DNA"/>
</dbReference>
<keyword evidence="1" id="KW-0472">Membrane</keyword>
<dbReference type="KEGG" id="ruv:EC9_00980"/>
<dbReference type="OrthoDB" id="287683at2"/>
<keyword evidence="1" id="KW-0812">Transmembrane</keyword>
<keyword evidence="3" id="KW-1185">Reference proteome</keyword>
<reference evidence="2 3" key="1">
    <citation type="submission" date="2019-02" db="EMBL/GenBank/DDBJ databases">
        <title>Deep-cultivation of Planctomycetes and their phenomic and genomic characterization uncovers novel biology.</title>
        <authorList>
            <person name="Wiegand S."/>
            <person name="Jogler M."/>
            <person name="Boedeker C."/>
            <person name="Pinto D."/>
            <person name="Vollmers J."/>
            <person name="Rivas-Marin E."/>
            <person name="Kohn T."/>
            <person name="Peeters S.H."/>
            <person name="Heuer A."/>
            <person name="Rast P."/>
            <person name="Oberbeckmann S."/>
            <person name="Bunk B."/>
            <person name="Jeske O."/>
            <person name="Meyerdierks A."/>
            <person name="Storesund J.E."/>
            <person name="Kallscheuer N."/>
            <person name="Luecker S."/>
            <person name="Lage O.M."/>
            <person name="Pohl T."/>
            <person name="Merkel B.J."/>
            <person name="Hornburger P."/>
            <person name="Mueller R.-W."/>
            <person name="Bruemmer F."/>
            <person name="Labrenz M."/>
            <person name="Spormann A.M."/>
            <person name="Op den Camp H."/>
            <person name="Overmann J."/>
            <person name="Amann R."/>
            <person name="Jetten M.S.M."/>
            <person name="Mascher T."/>
            <person name="Medema M.H."/>
            <person name="Devos D.P."/>
            <person name="Kaster A.-K."/>
            <person name="Ovreas L."/>
            <person name="Rohde M."/>
            <person name="Galperin M.Y."/>
            <person name="Jogler C."/>
        </authorList>
    </citation>
    <scope>NUCLEOTIDE SEQUENCE [LARGE SCALE GENOMIC DNA]</scope>
    <source>
        <strain evidence="2 3">EC9</strain>
    </source>
</reference>
<name>A0A517LTI7_9BACT</name>
<proteinExistence type="predicted"/>
<evidence type="ECO:0000313" key="3">
    <source>
        <dbReference type="Proteomes" id="UP000319557"/>
    </source>
</evidence>
<gene>
    <name evidence="2" type="ORF">EC9_00980</name>
</gene>
<dbReference type="RefSeq" id="WP_145341424.1">
    <property type="nucleotide sequence ID" value="NZ_CP036261.1"/>
</dbReference>
<evidence type="ECO:0000313" key="2">
    <source>
        <dbReference type="EMBL" id="QDS85940.1"/>
    </source>
</evidence>
<sequence>MQVSRLTGTIAVTGPLLFMVTAIELLSAWSGDPAFASFFGTIRIAMLVVLVIALSQRRQ</sequence>
<keyword evidence="1" id="KW-1133">Transmembrane helix</keyword>
<feature type="transmembrane region" description="Helical" evidence="1">
    <location>
        <begin position="35"/>
        <end position="54"/>
    </location>
</feature>
<organism evidence="2 3">
    <name type="scientific">Rosistilla ulvae</name>
    <dbReference type="NCBI Taxonomy" id="1930277"/>
    <lineage>
        <taxon>Bacteria</taxon>
        <taxon>Pseudomonadati</taxon>
        <taxon>Planctomycetota</taxon>
        <taxon>Planctomycetia</taxon>
        <taxon>Pirellulales</taxon>
        <taxon>Pirellulaceae</taxon>
        <taxon>Rosistilla</taxon>
    </lineage>
</organism>
<evidence type="ECO:0000256" key="1">
    <source>
        <dbReference type="SAM" id="Phobius"/>
    </source>
</evidence>
<dbReference type="AlphaFoldDB" id="A0A517LTI7"/>
<protein>
    <submittedName>
        <fullName evidence="2">Uncharacterized protein</fullName>
    </submittedName>
</protein>
<dbReference type="Proteomes" id="UP000319557">
    <property type="component" value="Chromosome"/>
</dbReference>
<accession>A0A517LTI7</accession>
<feature type="transmembrane region" description="Helical" evidence="1">
    <location>
        <begin position="7"/>
        <end position="29"/>
    </location>
</feature>